<keyword evidence="3" id="KW-1185">Reference proteome</keyword>
<proteinExistence type="predicted"/>
<evidence type="ECO:0000313" key="2">
    <source>
        <dbReference type="EMBL" id="TKA62057.1"/>
    </source>
</evidence>
<reference evidence="2 3" key="1">
    <citation type="submission" date="2017-03" db="EMBL/GenBank/DDBJ databases">
        <title>Genomes of endolithic fungi from Antarctica.</title>
        <authorList>
            <person name="Coleine C."/>
            <person name="Masonjones S."/>
            <person name="Stajich J.E."/>
        </authorList>
    </citation>
    <scope>NUCLEOTIDE SEQUENCE [LARGE SCALE GENOMIC DNA]</scope>
    <source>
        <strain evidence="2 3">CCFEE 5187</strain>
    </source>
</reference>
<gene>
    <name evidence="2" type="ORF">B0A49_12604</name>
</gene>
<feature type="domain" description="GRHL1/CP2 C-terminal" evidence="1">
    <location>
        <begin position="2"/>
        <end position="59"/>
    </location>
</feature>
<accession>A0A4U0WHH6</accession>
<name>A0A4U0WHH6_9PEZI</name>
<organism evidence="2 3">
    <name type="scientific">Cryomyces minteri</name>
    <dbReference type="NCBI Taxonomy" id="331657"/>
    <lineage>
        <taxon>Eukaryota</taxon>
        <taxon>Fungi</taxon>
        <taxon>Dikarya</taxon>
        <taxon>Ascomycota</taxon>
        <taxon>Pezizomycotina</taxon>
        <taxon>Dothideomycetes</taxon>
        <taxon>Dothideomycetes incertae sedis</taxon>
        <taxon>Cryomyces</taxon>
    </lineage>
</organism>
<dbReference type="EMBL" id="NAJN01001631">
    <property type="protein sequence ID" value="TKA62057.1"/>
    <property type="molecule type" value="Genomic_DNA"/>
</dbReference>
<dbReference type="AlphaFoldDB" id="A0A4U0WHH6"/>
<dbReference type="Proteomes" id="UP000308768">
    <property type="component" value="Unassembled WGS sequence"/>
</dbReference>
<evidence type="ECO:0000313" key="3">
    <source>
        <dbReference type="Proteomes" id="UP000308768"/>
    </source>
</evidence>
<evidence type="ECO:0000259" key="1">
    <source>
        <dbReference type="Pfam" id="PF25416"/>
    </source>
</evidence>
<dbReference type="Pfam" id="PF25416">
    <property type="entry name" value="GRHL1_C"/>
    <property type="match status" value="1"/>
</dbReference>
<comment type="caution">
    <text evidence="2">The sequence shown here is derived from an EMBL/GenBank/DDBJ whole genome shotgun (WGS) entry which is preliminary data.</text>
</comment>
<dbReference type="OrthoDB" id="7680836at2759"/>
<dbReference type="InterPro" id="IPR057520">
    <property type="entry name" value="GRHL1/CP2_C"/>
</dbReference>
<sequence length="99" mass="11060">MQRTLKDLVHSVATKCNIEPTQIFRTVRVNRSGVTIFFDDESVRELPEGQDLVAEFTEVQPHAPMKREWDAGPTDIQVDGDIGAVDAGNSAGYELRLLF</sequence>
<dbReference type="STRING" id="331657.A0A4U0WHH6"/>
<protein>
    <recommendedName>
        <fullName evidence="1">GRHL1/CP2 C-terminal domain-containing protein</fullName>
    </recommendedName>
</protein>